<gene>
    <name evidence="2" type="ORF">AZE42_07634</name>
</gene>
<accession>A0A1J8Q1P2</accession>
<evidence type="ECO:0000313" key="3">
    <source>
        <dbReference type="Proteomes" id="UP000183567"/>
    </source>
</evidence>
<feature type="compositionally biased region" description="Low complexity" evidence="1">
    <location>
        <begin position="24"/>
        <end position="42"/>
    </location>
</feature>
<organism evidence="2 3">
    <name type="scientific">Rhizopogon vesiculosus</name>
    <dbReference type="NCBI Taxonomy" id="180088"/>
    <lineage>
        <taxon>Eukaryota</taxon>
        <taxon>Fungi</taxon>
        <taxon>Dikarya</taxon>
        <taxon>Basidiomycota</taxon>
        <taxon>Agaricomycotina</taxon>
        <taxon>Agaricomycetes</taxon>
        <taxon>Agaricomycetidae</taxon>
        <taxon>Boletales</taxon>
        <taxon>Suillineae</taxon>
        <taxon>Rhizopogonaceae</taxon>
        <taxon>Rhizopogon</taxon>
    </lineage>
</organism>
<evidence type="ECO:0000313" key="2">
    <source>
        <dbReference type="EMBL" id="OJA15494.1"/>
    </source>
</evidence>
<dbReference type="Gene3D" id="3.30.70.580">
    <property type="entry name" value="Pseudouridine synthase I, catalytic domain, N-terminal subdomain"/>
    <property type="match status" value="1"/>
</dbReference>
<feature type="compositionally biased region" description="Basic residues" evidence="1">
    <location>
        <begin position="143"/>
        <end position="162"/>
    </location>
</feature>
<dbReference type="OrthoDB" id="3250177at2759"/>
<dbReference type="GO" id="GO:0003723">
    <property type="term" value="F:RNA binding"/>
    <property type="evidence" value="ECO:0007669"/>
    <property type="project" value="InterPro"/>
</dbReference>
<dbReference type="STRING" id="180088.A0A1J8Q1P2"/>
<reference evidence="2 3" key="1">
    <citation type="submission" date="2016-03" db="EMBL/GenBank/DDBJ databases">
        <title>Comparative genomics of the ectomycorrhizal sister species Rhizopogon vinicolor and Rhizopogon vesiculosus (Basidiomycota: Boletales) reveals a divergence of the mating type B locus.</title>
        <authorList>
            <person name="Mujic A.B."/>
            <person name="Kuo A."/>
            <person name="Tritt A."/>
            <person name="Lipzen A."/>
            <person name="Chen C."/>
            <person name="Johnson J."/>
            <person name="Sharma A."/>
            <person name="Barry K."/>
            <person name="Grigoriev I.V."/>
            <person name="Spatafora J.W."/>
        </authorList>
    </citation>
    <scope>NUCLEOTIDE SEQUENCE [LARGE SCALE GENOMIC DNA]</scope>
    <source>
        <strain evidence="2 3">AM-OR11-056</strain>
    </source>
</reference>
<feature type="compositionally biased region" description="Basic residues" evidence="1">
    <location>
        <begin position="194"/>
        <end position="203"/>
    </location>
</feature>
<sequence>MTPNYESWSKEDLIARLKQLELETTTTTTTTKHPSTSRSSTSKPFHFASHPKRKIAIEFCYSGWGYNGLIYQNGPTPLPMVEDVLFKPFVKARLVDEKGRVVDGRNVEGQIRDALPTESLFSSLQSDPSSSSSSSSSAIVIVRSRRGGNRHARRPSHICSRRHSTEHLRPVPILSQTRAALRIHPKPPAPTNHPRPRLVSHLT</sequence>
<dbReference type="GO" id="GO:0009982">
    <property type="term" value="F:pseudouridine synthase activity"/>
    <property type="evidence" value="ECO:0007669"/>
    <property type="project" value="InterPro"/>
</dbReference>
<dbReference type="EMBL" id="LVVM01003100">
    <property type="protein sequence ID" value="OJA15494.1"/>
    <property type="molecule type" value="Genomic_DNA"/>
</dbReference>
<dbReference type="InterPro" id="IPR020094">
    <property type="entry name" value="TruA/RsuA/RluB/E/F_N"/>
</dbReference>
<evidence type="ECO:0000256" key="1">
    <source>
        <dbReference type="SAM" id="MobiDB-lite"/>
    </source>
</evidence>
<comment type="caution">
    <text evidence="2">The sequence shown here is derived from an EMBL/GenBank/DDBJ whole genome shotgun (WGS) entry which is preliminary data.</text>
</comment>
<feature type="compositionally biased region" description="Low complexity" evidence="1">
    <location>
        <begin position="121"/>
        <end position="137"/>
    </location>
</feature>
<feature type="region of interest" description="Disordered" evidence="1">
    <location>
        <begin position="121"/>
        <end position="203"/>
    </location>
</feature>
<name>A0A1J8Q1P2_9AGAM</name>
<protein>
    <submittedName>
        <fullName evidence="2">Uncharacterized protein</fullName>
    </submittedName>
</protein>
<feature type="region of interest" description="Disordered" evidence="1">
    <location>
        <begin position="23"/>
        <end position="46"/>
    </location>
</feature>
<keyword evidence="3" id="KW-1185">Reference proteome</keyword>
<dbReference type="AlphaFoldDB" id="A0A1J8Q1P2"/>
<proteinExistence type="predicted"/>
<dbReference type="Proteomes" id="UP000183567">
    <property type="component" value="Unassembled WGS sequence"/>
</dbReference>